<evidence type="ECO:0000313" key="11">
    <source>
        <dbReference type="Proteomes" id="UP000295504"/>
    </source>
</evidence>
<feature type="transmembrane region" description="Helical" evidence="8">
    <location>
        <begin position="255"/>
        <end position="275"/>
    </location>
</feature>
<dbReference type="PANTHER" id="PTHR43470:SF3">
    <property type="entry name" value="PHOSPHATE TRANSPORT SYSTEM PERMEASE PROTEIN PSTA-RELATED"/>
    <property type="match status" value="1"/>
</dbReference>
<comment type="subcellular location">
    <subcellularLocation>
        <location evidence="1 8">Cell membrane</location>
        <topology evidence="1 8">Multi-pass membrane protein</topology>
    </subcellularLocation>
</comment>
<keyword evidence="11" id="KW-1185">Reference proteome</keyword>
<evidence type="ECO:0000259" key="9">
    <source>
        <dbReference type="PROSITE" id="PS50928"/>
    </source>
</evidence>
<keyword evidence="3" id="KW-0813">Transport</keyword>
<evidence type="ECO:0000256" key="3">
    <source>
        <dbReference type="ARBA" id="ARBA00022448"/>
    </source>
</evidence>
<evidence type="ECO:0000256" key="1">
    <source>
        <dbReference type="ARBA" id="ARBA00004651"/>
    </source>
</evidence>
<accession>A0A4V2T3T7</accession>
<dbReference type="InterPro" id="IPR000515">
    <property type="entry name" value="MetI-like"/>
</dbReference>
<evidence type="ECO:0000256" key="5">
    <source>
        <dbReference type="ARBA" id="ARBA00022692"/>
    </source>
</evidence>
<dbReference type="GO" id="GO:0005315">
    <property type="term" value="F:phosphate transmembrane transporter activity"/>
    <property type="evidence" value="ECO:0007669"/>
    <property type="project" value="InterPro"/>
</dbReference>
<feature type="transmembrane region" description="Helical" evidence="8">
    <location>
        <begin position="193"/>
        <end position="221"/>
    </location>
</feature>
<reference evidence="10 11" key="1">
    <citation type="submission" date="2019-03" db="EMBL/GenBank/DDBJ databases">
        <title>Genomic Encyclopedia of Type Strains, Phase IV (KMG-IV): sequencing the most valuable type-strain genomes for metagenomic binning, comparative biology and taxonomic classification.</title>
        <authorList>
            <person name="Goeker M."/>
        </authorList>
    </citation>
    <scope>NUCLEOTIDE SEQUENCE [LARGE SCALE GENOMIC DNA]</scope>
    <source>
        <strain evidence="10 11">DSM 100013</strain>
    </source>
</reference>
<dbReference type="OrthoDB" id="9785113at2"/>
<dbReference type="InterPro" id="IPR035906">
    <property type="entry name" value="MetI-like_sf"/>
</dbReference>
<dbReference type="EMBL" id="SLYC01000016">
    <property type="protein sequence ID" value="TCQ02394.1"/>
    <property type="molecule type" value="Genomic_DNA"/>
</dbReference>
<dbReference type="RefSeq" id="WP_132848450.1">
    <property type="nucleotide sequence ID" value="NZ_CP058648.1"/>
</dbReference>
<dbReference type="Pfam" id="PF00528">
    <property type="entry name" value="BPD_transp_1"/>
    <property type="match status" value="1"/>
</dbReference>
<sequence>MVNQNKKNIEQKLAFSILGLAMLLVIIPTVLIIGFIIYKGIGAISIEFITAMPRRGMTQGGIFPAIVGTLYLVSGTLAVALPLGIGSAIYLTEYAKKGKVLKIVRLAILNLAGVPSVVYGLFGLGLFVLFLQFGQSIIAGALTLACLILPVIITASEEALKSVPQSYREASLALGATKWQTVRSVVLPHAMPGILTGAILGIGRAAGETAPILLTVVAFFLPRLPKSVLDQVMALPYHLYIISTQIPNMPEEIKYGTALVLLGIVSIFFIIATVIRIKFKISKKA</sequence>
<protein>
    <recommendedName>
        <fullName evidence="8">Phosphate transport system permease protein PstA</fullName>
    </recommendedName>
</protein>
<evidence type="ECO:0000313" key="10">
    <source>
        <dbReference type="EMBL" id="TCQ02394.1"/>
    </source>
</evidence>
<evidence type="ECO:0000256" key="6">
    <source>
        <dbReference type="ARBA" id="ARBA00022989"/>
    </source>
</evidence>
<feature type="transmembrane region" description="Helical" evidence="8">
    <location>
        <begin position="12"/>
        <end position="38"/>
    </location>
</feature>
<dbReference type="NCBIfam" id="TIGR00974">
    <property type="entry name" value="3a0107s02c"/>
    <property type="match status" value="1"/>
</dbReference>
<feature type="domain" description="ABC transmembrane type-1" evidence="9">
    <location>
        <begin position="66"/>
        <end position="272"/>
    </location>
</feature>
<evidence type="ECO:0000256" key="8">
    <source>
        <dbReference type="RuleBase" id="RU363043"/>
    </source>
</evidence>
<evidence type="ECO:0000256" key="7">
    <source>
        <dbReference type="ARBA" id="ARBA00023136"/>
    </source>
</evidence>
<feature type="transmembrane region" description="Helical" evidence="8">
    <location>
        <begin position="137"/>
        <end position="155"/>
    </location>
</feature>
<feature type="transmembrane region" description="Helical" evidence="8">
    <location>
        <begin position="62"/>
        <end position="91"/>
    </location>
</feature>
<comment type="caution">
    <text evidence="10">The sequence shown here is derived from an EMBL/GenBank/DDBJ whole genome shotgun (WGS) entry which is preliminary data.</text>
</comment>
<evidence type="ECO:0000256" key="2">
    <source>
        <dbReference type="ARBA" id="ARBA00007069"/>
    </source>
</evidence>
<keyword evidence="5 8" id="KW-0812">Transmembrane</keyword>
<keyword evidence="6 8" id="KW-1133">Transmembrane helix</keyword>
<dbReference type="AlphaFoldDB" id="A0A4V2T3T7"/>
<dbReference type="PROSITE" id="PS50928">
    <property type="entry name" value="ABC_TM1"/>
    <property type="match status" value="1"/>
</dbReference>
<comment type="similarity">
    <text evidence="2 8">Belongs to the binding-protein-dependent transport system permease family. CysTW subfamily.</text>
</comment>
<proteinExistence type="inferred from homology"/>
<dbReference type="PANTHER" id="PTHR43470">
    <property type="entry name" value="PHOSPHATE TRANSPORT SYSTEM PERMEASE PROTEIN PSTA-RELATED"/>
    <property type="match status" value="1"/>
</dbReference>
<feature type="transmembrane region" description="Helical" evidence="8">
    <location>
        <begin position="103"/>
        <end position="131"/>
    </location>
</feature>
<keyword evidence="7 8" id="KW-0472">Membrane</keyword>
<gene>
    <name evidence="10" type="ORF">EDD79_101640</name>
</gene>
<evidence type="ECO:0000256" key="4">
    <source>
        <dbReference type="ARBA" id="ARBA00022475"/>
    </source>
</evidence>
<dbReference type="GO" id="GO:0035435">
    <property type="term" value="P:phosphate ion transmembrane transport"/>
    <property type="evidence" value="ECO:0007669"/>
    <property type="project" value="InterPro"/>
</dbReference>
<dbReference type="CDD" id="cd06261">
    <property type="entry name" value="TM_PBP2"/>
    <property type="match status" value="1"/>
</dbReference>
<dbReference type="SUPFAM" id="SSF161098">
    <property type="entry name" value="MetI-like"/>
    <property type="match status" value="1"/>
</dbReference>
<organism evidence="10 11">
    <name type="scientific">Serpentinicella alkaliphila</name>
    <dbReference type="NCBI Taxonomy" id="1734049"/>
    <lineage>
        <taxon>Bacteria</taxon>
        <taxon>Bacillati</taxon>
        <taxon>Bacillota</taxon>
        <taxon>Clostridia</taxon>
        <taxon>Peptostreptococcales</taxon>
        <taxon>Natronincolaceae</taxon>
        <taxon>Serpentinicella</taxon>
    </lineage>
</organism>
<dbReference type="InterPro" id="IPR005672">
    <property type="entry name" value="Phosphate_PstA"/>
</dbReference>
<dbReference type="GO" id="GO:0005886">
    <property type="term" value="C:plasma membrane"/>
    <property type="evidence" value="ECO:0007669"/>
    <property type="project" value="UniProtKB-SubCell"/>
</dbReference>
<keyword evidence="4 8" id="KW-1003">Cell membrane</keyword>
<dbReference type="Proteomes" id="UP000295504">
    <property type="component" value="Unassembled WGS sequence"/>
</dbReference>
<name>A0A4V2T3T7_9FIRM</name>
<dbReference type="Gene3D" id="1.10.3720.10">
    <property type="entry name" value="MetI-like"/>
    <property type="match status" value="1"/>
</dbReference>